<evidence type="ECO:0000313" key="3">
    <source>
        <dbReference type="Proteomes" id="UP001194468"/>
    </source>
</evidence>
<dbReference type="Proteomes" id="UP001194468">
    <property type="component" value="Unassembled WGS sequence"/>
</dbReference>
<dbReference type="EMBL" id="WHUW01000143">
    <property type="protein sequence ID" value="KAF8421321.1"/>
    <property type="molecule type" value="Genomic_DNA"/>
</dbReference>
<accession>A0AAD4BDY1</accession>
<organism evidence="2 3">
    <name type="scientific">Boletus edulis BED1</name>
    <dbReference type="NCBI Taxonomy" id="1328754"/>
    <lineage>
        <taxon>Eukaryota</taxon>
        <taxon>Fungi</taxon>
        <taxon>Dikarya</taxon>
        <taxon>Basidiomycota</taxon>
        <taxon>Agaricomycotina</taxon>
        <taxon>Agaricomycetes</taxon>
        <taxon>Agaricomycetidae</taxon>
        <taxon>Boletales</taxon>
        <taxon>Boletineae</taxon>
        <taxon>Boletaceae</taxon>
        <taxon>Boletoideae</taxon>
        <taxon>Boletus</taxon>
    </lineage>
</organism>
<evidence type="ECO:0000256" key="1">
    <source>
        <dbReference type="SAM" id="MobiDB-lite"/>
    </source>
</evidence>
<feature type="region of interest" description="Disordered" evidence="1">
    <location>
        <begin position="224"/>
        <end position="255"/>
    </location>
</feature>
<proteinExistence type="predicted"/>
<reference evidence="2" key="1">
    <citation type="submission" date="2019-10" db="EMBL/GenBank/DDBJ databases">
        <authorList>
            <consortium name="DOE Joint Genome Institute"/>
            <person name="Kuo A."/>
            <person name="Miyauchi S."/>
            <person name="Kiss E."/>
            <person name="Drula E."/>
            <person name="Kohler A."/>
            <person name="Sanchez-Garcia M."/>
            <person name="Andreopoulos B."/>
            <person name="Barry K.W."/>
            <person name="Bonito G."/>
            <person name="Buee M."/>
            <person name="Carver A."/>
            <person name="Chen C."/>
            <person name="Cichocki N."/>
            <person name="Clum A."/>
            <person name="Culley D."/>
            <person name="Crous P.W."/>
            <person name="Fauchery L."/>
            <person name="Girlanda M."/>
            <person name="Hayes R."/>
            <person name="Keri Z."/>
            <person name="LaButti K."/>
            <person name="Lipzen A."/>
            <person name="Lombard V."/>
            <person name="Magnuson J."/>
            <person name="Maillard F."/>
            <person name="Morin E."/>
            <person name="Murat C."/>
            <person name="Nolan M."/>
            <person name="Ohm R."/>
            <person name="Pangilinan J."/>
            <person name="Pereira M."/>
            <person name="Perotto S."/>
            <person name="Peter M."/>
            <person name="Riley R."/>
            <person name="Sitrit Y."/>
            <person name="Stielow B."/>
            <person name="Szollosi G."/>
            <person name="Zifcakova L."/>
            <person name="Stursova M."/>
            <person name="Spatafora J.W."/>
            <person name="Tedersoo L."/>
            <person name="Vaario L.-M."/>
            <person name="Yamada A."/>
            <person name="Yan M."/>
            <person name="Wang P."/>
            <person name="Xu J."/>
            <person name="Bruns T."/>
            <person name="Baldrian P."/>
            <person name="Vilgalys R."/>
            <person name="Henrissat B."/>
            <person name="Grigoriev I.V."/>
            <person name="Hibbett D."/>
            <person name="Nagy L.G."/>
            <person name="Martin F.M."/>
        </authorList>
    </citation>
    <scope>NUCLEOTIDE SEQUENCE</scope>
    <source>
        <strain evidence="2">BED1</strain>
    </source>
</reference>
<feature type="non-terminal residue" evidence="2">
    <location>
        <position position="364"/>
    </location>
</feature>
<protein>
    <submittedName>
        <fullName evidence="2">Uncharacterized protein</fullName>
    </submittedName>
</protein>
<keyword evidence="3" id="KW-1185">Reference proteome</keyword>
<comment type="caution">
    <text evidence="2">The sequence shown here is derived from an EMBL/GenBank/DDBJ whole genome shotgun (WGS) entry which is preliminary data.</text>
</comment>
<gene>
    <name evidence="2" type="ORF">L210DRAFT_936072</name>
</gene>
<reference evidence="2" key="2">
    <citation type="journal article" date="2020" name="Nat. Commun.">
        <title>Large-scale genome sequencing of mycorrhizal fungi provides insights into the early evolution of symbiotic traits.</title>
        <authorList>
            <person name="Miyauchi S."/>
            <person name="Kiss E."/>
            <person name="Kuo A."/>
            <person name="Drula E."/>
            <person name="Kohler A."/>
            <person name="Sanchez-Garcia M."/>
            <person name="Morin E."/>
            <person name="Andreopoulos B."/>
            <person name="Barry K.W."/>
            <person name="Bonito G."/>
            <person name="Buee M."/>
            <person name="Carver A."/>
            <person name="Chen C."/>
            <person name="Cichocki N."/>
            <person name="Clum A."/>
            <person name="Culley D."/>
            <person name="Crous P.W."/>
            <person name="Fauchery L."/>
            <person name="Girlanda M."/>
            <person name="Hayes R.D."/>
            <person name="Keri Z."/>
            <person name="LaButti K."/>
            <person name="Lipzen A."/>
            <person name="Lombard V."/>
            <person name="Magnuson J."/>
            <person name="Maillard F."/>
            <person name="Murat C."/>
            <person name="Nolan M."/>
            <person name="Ohm R.A."/>
            <person name="Pangilinan J."/>
            <person name="Pereira M.F."/>
            <person name="Perotto S."/>
            <person name="Peter M."/>
            <person name="Pfister S."/>
            <person name="Riley R."/>
            <person name="Sitrit Y."/>
            <person name="Stielow J.B."/>
            <person name="Szollosi G."/>
            <person name="Zifcakova L."/>
            <person name="Stursova M."/>
            <person name="Spatafora J.W."/>
            <person name="Tedersoo L."/>
            <person name="Vaario L.M."/>
            <person name="Yamada A."/>
            <person name="Yan M."/>
            <person name="Wang P."/>
            <person name="Xu J."/>
            <person name="Bruns T."/>
            <person name="Baldrian P."/>
            <person name="Vilgalys R."/>
            <person name="Dunand C."/>
            <person name="Henrissat B."/>
            <person name="Grigoriev I.V."/>
            <person name="Hibbett D."/>
            <person name="Nagy L.G."/>
            <person name="Martin F.M."/>
        </authorList>
    </citation>
    <scope>NUCLEOTIDE SEQUENCE</scope>
    <source>
        <strain evidence="2">BED1</strain>
    </source>
</reference>
<evidence type="ECO:0000313" key="2">
    <source>
        <dbReference type="EMBL" id="KAF8421321.1"/>
    </source>
</evidence>
<dbReference type="AlphaFoldDB" id="A0AAD4BDY1"/>
<feature type="compositionally biased region" description="Polar residues" evidence="1">
    <location>
        <begin position="224"/>
        <end position="247"/>
    </location>
</feature>
<sequence length="364" mass="40579">MDNEVKQEPDMAIKRKIIMLRNGAIMKDVMDYIVEKIMVKDFGLIDDGEERKTPPILKEALVTLLKARDQAMQVQSDRQAMHAAQDYGKPGKLPTWITTQRHVYPSIELSHICQASNTAVAAFRGRTVHEISMDRLSLEPNVVSDGSSGRGKQEDVTMISIKEETSEDMSLTANNNSISEGSSMNLQDGEDLAGFLGDLANDVIMTLPGSPTKTTMVERILMSDSESGSSQPDENISQWSATQTATEKNPAKRGLNMVEGSSNQVEARPAQRIRFKADLQKSQTVIYTWPSLKAYIMDSHIQRAQFEGMPATLCLLSDMFFRCQTLTDNRAAQVAVMKVKNMVETLKKAPTLIAMRDMISYFEE</sequence>
<name>A0AAD4BDY1_BOLED</name>